<dbReference type="OrthoDB" id="5090100at2"/>
<protein>
    <submittedName>
        <fullName evidence="1">Uncharacterized protein</fullName>
    </submittedName>
</protein>
<dbReference type="Proteomes" id="UP000558113">
    <property type="component" value="Unassembled WGS sequence"/>
</dbReference>
<comment type="caution">
    <text evidence="1">The sequence shown here is derived from an EMBL/GenBank/DDBJ whole genome shotgun (WGS) entry which is preliminary data.</text>
</comment>
<dbReference type="AlphaFoldDB" id="A0A7X4YTA9"/>
<organism evidence="1 2">
    <name type="scientific">Paenibacillus sacheonensis</name>
    <dbReference type="NCBI Taxonomy" id="742054"/>
    <lineage>
        <taxon>Bacteria</taxon>
        <taxon>Bacillati</taxon>
        <taxon>Bacillota</taxon>
        <taxon>Bacilli</taxon>
        <taxon>Bacillales</taxon>
        <taxon>Paenibacillaceae</taxon>
        <taxon>Paenibacillus</taxon>
    </lineage>
</organism>
<gene>
    <name evidence="1" type="ORF">GT003_24530</name>
</gene>
<sequence>MNNEARWVTGKITSKVPAKDSRGNALYWKDSEKKYLTTDVTAYLAYTYEITETEKLKIAFEGSGQASYPYSVWGAGDGVIKNTGSGFGDSARGYIYKGPNAFNFRYNASNTGDTRELILHDNGIEIASVKGDIHLIGDAVHINAVKGGIQLLHSLGSKIVIDESGENIKLEHSNGSVLEITNEGLFADIDGDINLNATGDIKLSGARIDLN</sequence>
<dbReference type="RefSeq" id="WP_161702905.1">
    <property type="nucleotide sequence ID" value="NZ_JAAAMU010000017.1"/>
</dbReference>
<reference evidence="1 2" key="1">
    <citation type="submission" date="2020-01" db="EMBL/GenBank/DDBJ databases">
        <title>Paenibacillus soybeanensis sp. nov. isolated from the nodules of soybean (Glycine max(L.) Merr).</title>
        <authorList>
            <person name="Wang H."/>
        </authorList>
    </citation>
    <scope>NUCLEOTIDE SEQUENCE [LARGE SCALE GENOMIC DNA]</scope>
    <source>
        <strain evidence="1 2">DSM 23054</strain>
    </source>
</reference>
<evidence type="ECO:0000313" key="1">
    <source>
        <dbReference type="EMBL" id="NBC72177.1"/>
    </source>
</evidence>
<proteinExistence type="predicted"/>
<name>A0A7X4YTA9_9BACL</name>
<evidence type="ECO:0000313" key="2">
    <source>
        <dbReference type="Proteomes" id="UP000558113"/>
    </source>
</evidence>
<keyword evidence="2" id="KW-1185">Reference proteome</keyword>
<accession>A0A7X4YTA9</accession>
<dbReference type="EMBL" id="JAAAMU010000017">
    <property type="protein sequence ID" value="NBC72177.1"/>
    <property type="molecule type" value="Genomic_DNA"/>
</dbReference>